<reference evidence="1" key="1">
    <citation type="submission" date="2025-08" db="UniProtKB">
        <authorList>
            <consortium name="Ensembl"/>
        </authorList>
    </citation>
    <scope>IDENTIFICATION</scope>
</reference>
<reference evidence="1" key="2">
    <citation type="submission" date="2025-09" db="UniProtKB">
        <authorList>
            <consortium name="Ensembl"/>
        </authorList>
    </citation>
    <scope>IDENTIFICATION</scope>
</reference>
<keyword evidence="2" id="KW-1185">Reference proteome</keyword>
<evidence type="ECO:0000313" key="1">
    <source>
        <dbReference type="Ensembl" id="ENSCABP00000024555.1"/>
    </source>
</evidence>
<organism evidence="1 2">
    <name type="scientific">Chelonoidis abingdonii</name>
    <name type="common">Abingdon island giant tortoise</name>
    <name type="synonym">Testudo abingdonii</name>
    <dbReference type="NCBI Taxonomy" id="106734"/>
    <lineage>
        <taxon>Eukaryota</taxon>
        <taxon>Metazoa</taxon>
        <taxon>Chordata</taxon>
        <taxon>Craniata</taxon>
        <taxon>Vertebrata</taxon>
        <taxon>Euteleostomi</taxon>
        <taxon>Archelosauria</taxon>
        <taxon>Testudinata</taxon>
        <taxon>Testudines</taxon>
        <taxon>Cryptodira</taxon>
        <taxon>Durocryptodira</taxon>
        <taxon>Testudinoidea</taxon>
        <taxon>Testudinidae</taxon>
        <taxon>Chelonoidis</taxon>
    </lineage>
</organism>
<proteinExistence type="predicted"/>
<name>A0A8C0IZP1_CHEAB</name>
<dbReference type="OMA" id="PQDENHS"/>
<dbReference type="GeneTree" id="ENSGT00950000185188"/>
<protein>
    <submittedName>
        <fullName evidence="1">Uncharacterized protein</fullName>
    </submittedName>
</protein>
<sequence length="81" mass="9519">VADGRNPHLPEELHKSSSPSFSYVFIIWKRKTSFPAFSGLKHFSVWNELVQRKKIFFLHWQKKLLLLKVRLSLQQSLNPSA</sequence>
<dbReference type="Proteomes" id="UP000694404">
    <property type="component" value="Unplaced"/>
</dbReference>
<evidence type="ECO:0000313" key="2">
    <source>
        <dbReference type="Proteomes" id="UP000694404"/>
    </source>
</evidence>
<accession>A0A8C0IZP1</accession>
<dbReference type="AlphaFoldDB" id="A0A8C0IZP1"/>
<dbReference type="Ensembl" id="ENSCABT00000026909.1">
    <property type="protein sequence ID" value="ENSCABP00000024555.1"/>
    <property type="gene ID" value="ENSCABG00000018083.1"/>
</dbReference>